<dbReference type="Proteomes" id="UP000252519">
    <property type="component" value="Unassembled WGS sequence"/>
</dbReference>
<dbReference type="AlphaFoldDB" id="A0A368GS69"/>
<keyword evidence="2" id="KW-1185">Reference proteome</keyword>
<dbReference type="EMBL" id="JOJR01000078">
    <property type="protein sequence ID" value="RCN46468.1"/>
    <property type="molecule type" value="Genomic_DNA"/>
</dbReference>
<sequence length="50" mass="5927">MQKRFRVKYIRELGRLPEDPHVQPVGRGWSSPMSPQDHLIGLYQVLRRVV</sequence>
<accession>A0A368GS69</accession>
<proteinExistence type="predicted"/>
<organism evidence="1 2">
    <name type="scientific">Ancylostoma caninum</name>
    <name type="common">Dog hookworm</name>
    <dbReference type="NCBI Taxonomy" id="29170"/>
    <lineage>
        <taxon>Eukaryota</taxon>
        <taxon>Metazoa</taxon>
        <taxon>Ecdysozoa</taxon>
        <taxon>Nematoda</taxon>
        <taxon>Chromadorea</taxon>
        <taxon>Rhabditida</taxon>
        <taxon>Rhabditina</taxon>
        <taxon>Rhabditomorpha</taxon>
        <taxon>Strongyloidea</taxon>
        <taxon>Ancylostomatidae</taxon>
        <taxon>Ancylostomatinae</taxon>
        <taxon>Ancylostoma</taxon>
    </lineage>
</organism>
<gene>
    <name evidence="1" type="ORF">ANCCAN_07461</name>
</gene>
<name>A0A368GS69_ANCCA</name>
<comment type="caution">
    <text evidence="1">The sequence shown here is derived from an EMBL/GenBank/DDBJ whole genome shotgun (WGS) entry which is preliminary data.</text>
</comment>
<dbReference type="OrthoDB" id="5806674at2759"/>
<evidence type="ECO:0000313" key="1">
    <source>
        <dbReference type="EMBL" id="RCN46468.1"/>
    </source>
</evidence>
<reference evidence="1 2" key="1">
    <citation type="submission" date="2014-10" db="EMBL/GenBank/DDBJ databases">
        <title>Draft genome of the hookworm Ancylostoma caninum.</title>
        <authorList>
            <person name="Mitreva M."/>
        </authorList>
    </citation>
    <scope>NUCLEOTIDE SEQUENCE [LARGE SCALE GENOMIC DNA]</scope>
    <source>
        <strain evidence="1 2">Baltimore</strain>
    </source>
</reference>
<protein>
    <submittedName>
        <fullName evidence="1">Uncharacterized protein</fullName>
    </submittedName>
</protein>
<evidence type="ECO:0000313" key="2">
    <source>
        <dbReference type="Proteomes" id="UP000252519"/>
    </source>
</evidence>